<dbReference type="eggNOG" id="COG1338">
    <property type="taxonomic scope" value="Bacteria"/>
</dbReference>
<evidence type="ECO:0000256" key="10">
    <source>
        <dbReference type="ARBA" id="ARBA00023143"/>
    </source>
</evidence>
<reference evidence="13 14" key="1">
    <citation type="journal article" date="2014" name="Genome Announc.">
        <title>Draft genome sequences of six enterohepatic helicobacter species isolated from humans and one from rhesus macaques.</title>
        <authorList>
            <person name="Shen Z."/>
            <person name="Sheh A."/>
            <person name="Young S.K."/>
            <person name="Abouelliel A."/>
            <person name="Ward D.V."/>
            <person name="Earl A.M."/>
            <person name="Fox J.G."/>
        </authorList>
    </citation>
    <scope>NUCLEOTIDE SEQUENCE [LARGE SCALE GENOMIC DNA]</scope>
    <source>
        <strain evidence="13 14">MIT 99-5501</strain>
    </source>
</reference>
<keyword evidence="10" id="KW-0975">Bacterial flagellum</keyword>
<sequence>MKNKTEQNLKHILAQNLAKFFVSEFFTIKPFASASFESKFFALKAFAKSKTKILLARFLPKAFLPAKYFWQTFKQIFRQTFRQNFKHNLKRYFKWQNFKQCFKWCFWQNLHIPRGIFIALIFGTFAFGAFPSLAEAAPTTIPSVNLSLSAPDTPAQLVTSLNVVVVLTLLILAPSLVLVMTSFMRLAIVFSFLRTALGTQQSPPTQILISLALVLTFFIMEPVGKEAWEKGVKPYIDEKISYDVAFERASEPFKNFMLKNTREKDLALFYRIRSLPNPQTTADVPLTIAIPAFMISELKTAFMIGFLLYLPFLVIDMVVSSILMAMGMMMVPPVMISLPFKVLVFVLVDGFNLLIGSLVQGFK</sequence>
<dbReference type="GO" id="GO:0009306">
    <property type="term" value="P:protein secretion"/>
    <property type="evidence" value="ECO:0007669"/>
    <property type="project" value="UniProtKB-UniRule"/>
</dbReference>
<dbReference type="Pfam" id="PF00813">
    <property type="entry name" value="FliP"/>
    <property type="match status" value="1"/>
</dbReference>
<evidence type="ECO:0000256" key="5">
    <source>
        <dbReference type="ARBA" id="ARBA00022692"/>
    </source>
</evidence>
<proteinExistence type="inferred from homology"/>
<evidence type="ECO:0000313" key="13">
    <source>
        <dbReference type="EMBL" id="ETD23896.1"/>
    </source>
</evidence>
<comment type="similarity">
    <text evidence="1 12">Belongs to the FliP/MopC/SpaP family.</text>
</comment>
<dbReference type="NCBIfam" id="NF009438">
    <property type="entry name" value="PRK12797.1"/>
    <property type="match status" value="1"/>
</dbReference>
<evidence type="ECO:0000256" key="12">
    <source>
        <dbReference type="RuleBase" id="RU362069"/>
    </source>
</evidence>
<comment type="function">
    <text evidence="12">Plays a role in the flagellum-specific transport system.</text>
</comment>
<feature type="transmembrane region" description="Helical" evidence="12">
    <location>
        <begin position="154"/>
        <end position="172"/>
    </location>
</feature>
<organism evidence="13 14">
    <name type="scientific">Helicobacter macacae MIT 99-5501</name>
    <dbReference type="NCBI Taxonomy" id="1357400"/>
    <lineage>
        <taxon>Bacteria</taxon>
        <taxon>Pseudomonadati</taxon>
        <taxon>Campylobacterota</taxon>
        <taxon>Epsilonproteobacteria</taxon>
        <taxon>Campylobacterales</taxon>
        <taxon>Helicobacteraceae</taxon>
        <taxon>Helicobacter</taxon>
    </lineage>
</organism>
<dbReference type="InterPro" id="IPR005837">
    <property type="entry name" value="FliP"/>
</dbReference>
<keyword evidence="14" id="KW-1185">Reference proteome</keyword>
<keyword evidence="13" id="KW-0966">Cell projection</keyword>
<accession>V8CAX9</accession>
<evidence type="ECO:0000256" key="1">
    <source>
        <dbReference type="ARBA" id="ARBA00006257"/>
    </source>
</evidence>
<evidence type="ECO:0000256" key="9">
    <source>
        <dbReference type="ARBA" id="ARBA00023136"/>
    </source>
</evidence>
<keyword evidence="13" id="KW-0282">Flagellum</keyword>
<keyword evidence="8 12" id="KW-1133">Transmembrane helix</keyword>
<dbReference type="Proteomes" id="UP000018731">
    <property type="component" value="Unassembled WGS sequence"/>
</dbReference>
<feature type="transmembrane region" description="Helical" evidence="12">
    <location>
        <begin position="338"/>
        <end position="359"/>
    </location>
</feature>
<comment type="subcellular location">
    <subcellularLocation>
        <location evidence="12">Cell membrane</location>
        <topology evidence="12">Multi-pass membrane protein</topology>
    </subcellularLocation>
    <subcellularLocation>
        <location evidence="12">Bacterial flagellum basal body</location>
    </subcellularLocation>
</comment>
<dbReference type="GO" id="GO:0044781">
    <property type="term" value="P:bacterial-type flagellum organization"/>
    <property type="evidence" value="ECO:0007669"/>
    <property type="project" value="UniProtKB-UniRule"/>
</dbReference>
<dbReference type="PANTHER" id="PTHR30587:SF0">
    <property type="entry name" value="FLAGELLAR BIOSYNTHETIC PROTEIN FLIP"/>
    <property type="match status" value="1"/>
</dbReference>
<keyword evidence="5 12" id="KW-0812">Transmembrane</keyword>
<evidence type="ECO:0000256" key="4">
    <source>
        <dbReference type="ARBA" id="ARBA00022475"/>
    </source>
</evidence>
<keyword evidence="7 12" id="KW-0653">Protein transport</keyword>
<protein>
    <recommendedName>
        <fullName evidence="2 12">Flagellar biosynthetic protein FliP</fullName>
    </recommendedName>
</protein>
<dbReference type="STRING" id="1357400.HMPREF2086_00642"/>
<dbReference type="PRINTS" id="PR00951">
    <property type="entry name" value="FLGBIOSNFLIP"/>
</dbReference>
<dbReference type="PANTHER" id="PTHR30587">
    <property type="entry name" value="FLAGELLAR BIOSYNTHETIC PROTEIN FLIP"/>
    <property type="match status" value="1"/>
</dbReference>
<gene>
    <name evidence="12" type="primary">fliP</name>
    <name evidence="13" type="ORF">HMPREF2086_00642</name>
</gene>
<keyword evidence="11 12" id="KW-1006">Bacterial flagellum protein export</keyword>
<dbReference type="AlphaFoldDB" id="V8CAX9"/>
<keyword evidence="13" id="KW-0969">Cilium</keyword>
<dbReference type="EMBL" id="AZJI01000004">
    <property type="protein sequence ID" value="ETD23896.1"/>
    <property type="molecule type" value="Genomic_DNA"/>
</dbReference>
<name>V8CAX9_9HELI</name>
<feature type="transmembrane region" description="Helical" evidence="12">
    <location>
        <begin position="301"/>
        <end position="326"/>
    </location>
</feature>
<dbReference type="InterPro" id="IPR005838">
    <property type="entry name" value="T3SS_IM_P"/>
</dbReference>
<keyword evidence="6 12" id="KW-1005">Bacterial flagellum biogenesis</keyword>
<keyword evidence="4 12" id="KW-1003">Cell membrane</keyword>
<dbReference type="GO" id="GO:0009425">
    <property type="term" value="C:bacterial-type flagellum basal body"/>
    <property type="evidence" value="ECO:0007669"/>
    <property type="project" value="UniProtKB-SubCell"/>
</dbReference>
<dbReference type="GO" id="GO:0005886">
    <property type="term" value="C:plasma membrane"/>
    <property type="evidence" value="ECO:0007669"/>
    <property type="project" value="UniProtKB-SubCell"/>
</dbReference>
<dbReference type="NCBIfam" id="TIGR01103">
    <property type="entry name" value="fliP"/>
    <property type="match status" value="1"/>
</dbReference>
<dbReference type="PRINTS" id="PR01302">
    <property type="entry name" value="TYPE3IMPPROT"/>
</dbReference>
<keyword evidence="3 12" id="KW-0813">Transport</keyword>
<evidence type="ECO:0000256" key="2">
    <source>
        <dbReference type="ARBA" id="ARBA00021714"/>
    </source>
</evidence>
<evidence type="ECO:0000256" key="11">
    <source>
        <dbReference type="ARBA" id="ARBA00023225"/>
    </source>
</evidence>
<keyword evidence="9 12" id="KW-0472">Membrane</keyword>
<dbReference type="PATRIC" id="fig|1357400.3.peg.879"/>
<evidence type="ECO:0000256" key="8">
    <source>
        <dbReference type="ARBA" id="ARBA00022989"/>
    </source>
</evidence>
<evidence type="ECO:0000256" key="6">
    <source>
        <dbReference type="ARBA" id="ARBA00022795"/>
    </source>
</evidence>
<dbReference type="HOGENOM" id="CLU_762416_0_0_7"/>
<evidence type="ECO:0000256" key="3">
    <source>
        <dbReference type="ARBA" id="ARBA00022448"/>
    </source>
</evidence>
<comment type="caution">
    <text evidence="13">The sequence shown here is derived from an EMBL/GenBank/DDBJ whole genome shotgun (WGS) entry which is preliminary data.</text>
</comment>
<evidence type="ECO:0000313" key="14">
    <source>
        <dbReference type="Proteomes" id="UP000018731"/>
    </source>
</evidence>
<feature type="transmembrane region" description="Helical" evidence="12">
    <location>
        <begin position="116"/>
        <end position="134"/>
    </location>
</feature>
<evidence type="ECO:0000256" key="7">
    <source>
        <dbReference type="ARBA" id="ARBA00022927"/>
    </source>
</evidence>